<keyword evidence="1" id="KW-1133">Transmembrane helix</keyword>
<reference evidence="2" key="1">
    <citation type="submission" date="2020-03" db="EMBL/GenBank/DDBJ databases">
        <authorList>
            <person name="He L."/>
        </authorList>
    </citation>
    <scope>NUCLEOTIDE SEQUENCE</scope>
    <source>
        <strain evidence="2">CkLH20</strain>
    </source>
</reference>
<dbReference type="EMBL" id="JAATWM020000046">
    <property type="protein sequence ID" value="KAF9871322.1"/>
    <property type="molecule type" value="Genomic_DNA"/>
</dbReference>
<evidence type="ECO:0008006" key="4">
    <source>
        <dbReference type="Google" id="ProtNLM"/>
    </source>
</evidence>
<evidence type="ECO:0000313" key="3">
    <source>
        <dbReference type="Proteomes" id="UP000781932"/>
    </source>
</evidence>
<dbReference type="PANTHER" id="PTHR34414:SF1">
    <property type="entry name" value="SUBTILISIN-LIKE SERINE PROTEASE"/>
    <property type="match status" value="1"/>
</dbReference>
<keyword evidence="1" id="KW-0812">Transmembrane</keyword>
<dbReference type="Proteomes" id="UP000781932">
    <property type="component" value="Unassembled WGS sequence"/>
</dbReference>
<dbReference type="InterPro" id="IPR046536">
    <property type="entry name" value="DUF6601"/>
</dbReference>
<comment type="caution">
    <text evidence="2">The sequence shown here is derived from an EMBL/GenBank/DDBJ whole genome shotgun (WGS) entry which is preliminary data.</text>
</comment>
<protein>
    <recommendedName>
        <fullName evidence="4">Subtilisin-like serine protease</fullName>
    </recommendedName>
</protein>
<gene>
    <name evidence="2" type="ORF">CkaCkLH20_11243</name>
</gene>
<feature type="transmembrane region" description="Helical" evidence="1">
    <location>
        <begin position="225"/>
        <end position="245"/>
    </location>
</feature>
<organism evidence="2 3">
    <name type="scientific">Colletotrichum karsti</name>
    <dbReference type="NCBI Taxonomy" id="1095194"/>
    <lineage>
        <taxon>Eukaryota</taxon>
        <taxon>Fungi</taxon>
        <taxon>Dikarya</taxon>
        <taxon>Ascomycota</taxon>
        <taxon>Pezizomycotina</taxon>
        <taxon>Sordariomycetes</taxon>
        <taxon>Hypocreomycetidae</taxon>
        <taxon>Glomerellales</taxon>
        <taxon>Glomerellaceae</taxon>
        <taxon>Colletotrichum</taxon>
        <taxon>Colletotrichum boninense species complex</taxon>
    </lineage>
</organism>
<dbReference type="OrthoDB" id="5086500at2759"/>
<keyword evidence="3" id="KW-1185">Reference proteome</keyword>
<evidence type="ECO:0000256" key="1">
    <source>
        <dbReference type="SAM" id="Phobius"/>
    </source>
</evidence>
<dbReference type="Pfam" id="PF20246">
    <property type="entry name" value="DUF6601"/>
    <property type="match status" value="1"/>
</dbReference>
<accession>A0A9P6LGD3</accession>
<dbReference type="AlphaFoldDB" id="A0A9P6LGD3"/>
<feature type="transmembrane region" description="Helical" evidence="1">
    <location>
        <begin position="186"/>
        <end position="205"/>
    </location>
</feature>
<dbReference type="PANTHER" id="PTHR34414">
    <property type="entry name" value="HET DOMAIN-CONTAINING PROTEIN-RELATED"/>
    <property type="match status" value="1"/>
</dbReference>
<sequence length="261" mass="30762">MSDNSAVENFLRRELSTKRLDDLYFMLFLVSKRNNISPLHHQAIKGRQIVITERPDLHLVWYYDRIFIKPIPHCILNYGFFEKFLRPGSSYRSAAYGFLRTYASLVVHETDFNIAKATGLIPTEVNWENWCLFIENVAKTRDDEVAPRYHYGELRLTRLNFYSKLFLREWDYLETHHQYVDYFSRFLAPYLFVFGAVTVVLAAMQTTLTADPNGLSKSRVSEFCTFSIVLTACGLFFFPVLYLAFQLRELALFLFYRQKAK</sequence>
<name>A0A9P6LGD3_9PEZI</name>
<keyword evidence="1" id="KW-0472">Membrane</keyword>
<evidence type="ECO:0000313" key="2">
    <source>
        <dbReference type="EMBL" id="KAF9871322.1"/>
    </source>
</evidence>
<dbReference type="GeneID" id="62167031"/>
<dbReference type="RefSeq" id="XP_038740783.1">
    <property type="nucleotide sequence ID" value="XM_038893957.1"/>
</dbReference>
<proteinExistence type="predicted"/>
<reference evidence="2" key="2">
    <citation type="submission" date="2020-11" db="EMBL/GenBank/DDBJ databases">
        <title>Whole genome sequencing of Colletotrichum sp.</title>
        <authorList>
            <person name="Li H."/>
        </authorList>
    </citation>
    <scope>NUCLEOTIDE SEQUENCE</scope>
    <source>
        <strain evidence="2">CkLH20</strain>
    </source>
</reference>